<dbReference type="Proteomes" id="UP001501920">
    <property type="component" value="Chromosome 17"/>
</dbReference>
<dbReference type="AlphaFoldDB" id="A0A3B4BW30"/>
<dbReference type="Ensembl" id="ENSPNAT00000008046.2">
    <property type="protein sequence ID" value="ENSPNAP00000003823.2"/>
    <property type="gene ID" value="ENSPNAG00000010258.2"/>
</dbReference>
<dbReference type="Gene3D" id="3.10.100.10">
    <property type="entry name" value="Mannose-Binding Protein A, subunit A"/>
    <property type="match status" value="1"/>
</dbReference>
<dbReference type="SUPFAM" id="SSF56436">
    <property type="entry name" value="C-type lectin-like"/>
    <property type="match status" value="1"/>
</dbReference>
<reference evidence="2" key="2">
    <citation type="submission" date="2025-08" db="UniProtKB">
        <authorList>
            <consortium name="Ensembl"/>
        </authorList>
    </citation>
    <scope>IDENTIFICATION</scope>
</reference>
<dbReference type="PANTHER" id="PTHR45784:SF3">
    <property type="entry name" value="C-TYPE LECTIN DOMAIN FAMILY 4 MEMBER K-LIKE-RELATED"/>
    <property type="match status" value="1"/>
</dbReference>
<dbReference type="GeneTree" id="ENSGT01150000288422"/>
<dbReference type="Pfam" id="PF00059">
    <property type="entry name" value="Lectin_C"/>
    <property type="match status" value="1"/>
</dbReference>
<dbReference type="SMART" id="SM00034">
    <property type="entry name" value="CLECT"/>
    <property type="match status" value="1"/>
</dbReference>
<proteinExistence type="predicted"/>
<organism evidence="2 3">
    <name type="scientific">Pygocentrus nattereri</name>
    <name type="common">Red-bellied piranha</name>
    <dbReference type="NCBI Taxonomy" id="42514"/>
    <lineage>
        <taxon>Eukaryota</taxon>
        <taxon>Metazoa</taxon>
        <taxon>Chordata</taxon>
        <taxon>Craniata</taxon>
        <taxon>Vertebrata</taxon>
        <taxon>Euteleostomi</taxon>
        <taxon>Actinopterygii</taxon>
        <taxon>Neopterygii</taxon>
        <taxon>Teleostei</taxon>
        <taxon>Ostariophysi</taxon>
        <taxon>Characiformes</taxon>
        <taxon>Characoidei</taxon>
        <taxon>Pygocentrus</taxon>
    </lineage>
</organism>
<reference evidence="2 3" key="1">
    <citation type="submission" date="2020-10" db="EMBL/GenBank/DDBJ databases">
        <title>Pygocentrus nattereri (red-bellied piranha) genome, fPygNat1, primary haplotype.</title>
        <authorList>
            <person name="Myers G."/>
            <person name="Meyer A."/>
            <person name="Karagic N."/>
            <person name="Pippel M."/>
            <person name="Winkler S."/>
            <person name="Tracey A."/>
            <person name="Wood J."/>
            <person name="Formenti G."/>
            <person name="Howe K."/>
            <person name="Fedrigo O."/>
            <person name="Jarvis E.D."/>
        </authorList>
    </citation>
    <scope>NUCLEOTIDE SEQUENCE [LARGE SCALE GENOMIC DNA]</scope>
</reference>
<evidence type="ECO:0000313" key="2">
    <source>
        <dbReference type="Ensembl" id="ENSPNAP00000003823.2"/>
    </source>
</evidence>
<dbReference type="InterPro" id="IPR001304">
    <property type="entry name" value="C-type_lectin-like"/>
</dbReference>
<name>A0A3B4BW30_PYGNA</name>
<dbReference type="PROSITE" id="PS50041">
    <property type="entry name" value="C_TYPE_LECTIN_2"/>
    <property type="match status" value="1"/>
</dbReference>
<dbReference type="PANTHER" id="PTHR45784">
    <property type="entry name" value="C-TYPE LECTIN DOMAIN FAMILY 20 MEMBER A-RELATED"/>
    <property type="match status" value="1"/>
</dbReference>
<reference evidence="2" key="3">
    <citation type="submission" date="2025-09" db="UniProtKB">
        <authorList>
            <consortium name="Ensembl"/>
        </authorList>
    </citation>
    <scope>IDENTIFICATION</scope>
</reference>
<evidence type="ECO:0000259" key="1">
    <source>
        <dbReference type="PROSITE" id="PS50041"/>
    </source>
</evidence>
<accession>A0A3B4BW30</accession>
<evidence type="ECO:0000313" key="3">
    <source>
        <dbReference type="Proteomes" id="UP001501920"/>
    </source>
</evidence>
<protein>
    <recommendedName>
        <fullName evidence="1">C-type lectin domain-containing protein</fullName>
    </recommendedName>
</protein>
<dbReference type="InterPro" id="IPR016186">
    <property type="entry name" value="C-type_lectin-like/link_sf"/>
</dbReference>
<feature type="domain" description="C-type lectin" evidence="1">
    <location>
        <begin position="51"/>
        <end position="132"/>
    </location>
</feature>
<dbReference type="InterPro" id="IPR016187">
    <property type="entry name" value="CTDL_fold"/>
</dbReference>
<keyword evidence="3" id="KW-1185">Reference proteome</keyword>
<sequence>MAYGTFIPVKLCFHLSALMVSSSSVSINTSVVHSWFLYGLHYSLVLIFEFKNWTEAQRYCREHHTDLASVRNQKENQRIASIVGLNVQLSFVWIGLYRTRIWSDQSNSSFRYWKEEPNVNLEHLKPSCTTVTKYIDQLQTS</sequence>